<sequence length="260" mass="26745">MATEPNLRDLFRAPEAPGRRIDVQSVIRRSKRRRLPAQVGIGGAFTLAVGGIGFVAVNEFGPSGVQSTSQVATTAEQGQAYDSPADGREATGETMEGDDLSSGIKRAPADRINLCGGPLAEVAPSPTGLVLTVDFPDAPAGTAPVTGTATLTNTGTEPVVGYSPANPAITLSQNGIVLWHSNGPTIMMLQDVTLAPGESLDYAASFTPVVCAVEDDTAEAFRDDLPPVAPGEYQVSAATDVTVDGNAELVTGPTRSVRIG</sequence>
<keyword evidence="2" id="KW-0472">Membrane</keyword>
<comment type="caution">
    <text evidence="3">The sequence shown here is derived from an EMBL/GenBank/DDBJ whole genome shotgun (WGS) entry which is preliminary data.</text>
</comment>
<dbReference type="EMBL" id="JBEPSJ010000001">
    <property type="protein sequence ID" value="MET4580757.1"/>
    <property type="molecule type" value="Genomic_DNA"/>
</dbReference>
<evidence type="ECO:0000256" key="1">
    <source>
        <dbReference type="SAM" id="MobiDB-lite"/>
    </source>
</evidence>
<dbReference type="RefSeq" id="WP_354022970.1">
    <property type="nucleotide sequence ID" value="NZ_JBEPSJ010000001.1"/>
</dbReference>
<protein>
    <submittedName>
        <fullName evidence="3">Uncharacterized protein</fullName>
    </submittedName>
</protein>
<evidence type="ECO:0000313" key="4">
    <source>
        <dbReference type="Proteomes" id="UP001549257"/>
    </source>
</evidence>
<evidence type="ECO:0000313" key="3">
    <source>
        <dbReference type="EMBL" id="MET4580757.1"/>
    </source>
</evidence>
<feature type="region of interest" description="Disordered" evidence="1">
    <location>
        <begin position="70"/>
        <end position="103"/>
    </location>
</feature>
<gene>
    <name evidence="3" type="ORF">ABIE21_000247</name>
</gene>
<keyword evidence="2" id="KW-1133">Transmembrane helix</keyword>
<reference evidence="3 4" key="1">
    <citation type="submission" date="2024-06" db="EMBL/GenBank/DDBJ databases">
        <title>Sorghum-associated microbial communities from plants grown in Nebraska, USA.</title>
        <authorList>
            <person name="Schachtman D."/>
        </authorList>
    </citation>
    <scope>NUCLEOTIDE SEQUENCE [LARGE SCALE GENOMIC DNA]</scope>
    <source>
        <strain evidence="3 4">2857</strain>
    </source>
</reference>
<dbReference type="Proteomes" id="UP001549257">
    <property type="component" value="Unassembled WGS sequence"/>
</dbReference>
<feature type="transmembrane region" description="Helical" evidence="2">
    <location>
        <begin position="35"/>
        <end position="57"/>
    </location>
</feature>
<evidence type="ECO:0000256" key="2">
    <source>
        <dbReference type="SAM" id="Phobius"/>
    </source>
</evidence>
<organism evidence="3 4">
    <name type="scientific">Conyzicola nivalis</name>
    <dbReference type="NCBI Taxonomy" id="1477021"/>
    <lineage>
        <taxon>Bacteria</taxon>
        <taxon>Bacillati</taxon>
        <taxon>Actinomycetota</taxon>
        <taxon>Actinomycetes</taxon>
        <taxon>Micrococcales</taxon>
        <taxon>Microbacteriaceae</taxon>
        <taxon>Conyzicola</taxon>
    </lineage>
</organism>
<name>A0ABV2QI92_9MICO</name>
<accession>A0ABV2QI92</accession>
<keyword evidence="2" id="KW-0812">Transmembrane</keyword>
<proteinExistence type="predicted"/>
<keyword evidence="4" id="KW-1185">Reference proteome</keyword>